<evidence type="ECO:0000313" key="1">
    <source>
        <dbReference type="EMBL" id="JAD39518.1"/>
    </source>
</evidence>
<dbReference type="AlphaFoldDB" id="A0A0A8ZP88"/>
<protein>
    <submittedName>
        <fullName evidence="1">Uncharacterized protein</fullName>
    </submittedName>
</protein>
<dbReference type="EMBL" id="GBRH01258377">
    <property type="protein sequence ID" value="JAD39518.1"/>
    <property type="molecule type" value="Transcribed_RNA"/>
</dbReference>
<sequence length="39" mass="4882">MHNQFLNIPVSKYRFIIRRYITFQNMIINLISKCCKYRD</sequence>
<reference evidence="1" key="2">
    <citation type="journal article" date="2015" name="Data Brief">
        <title>Shoot transcriptome of the giant reed, Arundo donax.</title>
        <authorList>
            <person name="Barrero R.A."/>
            <person name="Guerrero F.D."/>
            <person name="Moolhuijzen P."/>
            <person name="Goolsby J.A."/>
            <person name="Tidwell J."/>
            <person name="Bellgard S.E."/>
            <person name="Bellgard M.I."/>
        </authorList>
    </citation>
    <scope>NUCLEOTIDE SEQUENCE</scope>
    <source>
        <tissue evidence="1">Shoot tissue taken approximately 20 cm above the soil surface</tissue>
    </source>
</reference>
<proteinExistence type="predicted"/>
<organism evidence="1">
    <name type="scientific">Arundo donax</name>
    <name type="common">Giant reed</name>
    <name type="synonym">Donax arundinaceus</name>
    <dbReference type="NCBI Taxonomy" id="35708"/>
    <lineage>
        <taxon>Eukaryota</taxon>
        <taxon>Viridiplantae</taxon>
        <taxon>Streptophyta</taxon>
        <taxon>Embryophyta</taxon>
        <taxon>Tracheophyta</taxon>
        <taxon>Spermatophyta</taxon>
        <taxon>Magnoliopsida</taxon>
        <taxon>Liliopsida</taxon>
        <taxon>Poales</taxon>
        <taxon>Poaceae</taxon>
        <taxon>PACMAD clade</taxon>
        <taxon>Arundinoideae</taxon>
        <taxon>Arundineae</taxon>
        <taxon>Arundo</taxon>
    </lineage>
</organism>
<reference evidence="1" key="1">
    <citation type="submission" date="2014-09" db="EMBL/GenBank/DDBJ databases">
        <authorList>
            <person name="Magalhaes I.L.F."/>
            <person name="Oliveira U."/>
            <person name="Santos F.R."/>
            <person name="Vidigal T.H.D.A."/>
            <person name="Brescovit A.D."/>
            <person name="Santos A.J."/>
        </authorList>
    </citation>
    <scope>NUCLEOTIDE SEQUENCE</scope>
    <source>
        <tissue evidence="1">Shoot tissue taken approximately 20 cm above the soil surface</tissue>
    </source>
</reference>
<accession>A0A0A8ZP88</accession>
<name>A0A0A8ZP88_ARUDO</name>